<accession>A0ABC8T4T0</accession>
<evidence type="ECO:0000313" key="2">
    <source>
        <dbReference type="Proteomes" id="UP001642360"/>
    </source>
</evidence>
<dbReference type="EMBL" id="CAUOFW020004169">
    <property type="protein sequence ID" value="CAK9164243.1"/>
    <property type="molecule type" value="Genomic_DNA"/>
</dbReference>
<evidence type="ECO:0000313" key="1">
    <source>
        <dbReference type="EMBL" id="CAK9164243.1"/>
    </source>
</evidence>
<comment type="caution">
    <text evidence="1">The sequence shown here is derived from an EMBL/GenBank/DDBJ whole genome shotgun (WGS) entry which is preliminary data.</text>
</comment>
<dbReference type="PANTHER" id="PTHR46872">
    <property type="entry name" value="DNA BINDING PROTEIN"/>
    <property type="match status" value="1"/>
</dbReference>
<protein>
    <recommendedName>
        <fullName evidence="3">ELM2 domain-containing protein</fullName>
    </recommendedName>
</protein>
<sequence length="239" mass="27587">MQKSKPVNIQIFKKPVSINWLEFITEDSVKLAIPVGPRFQADVPNWNGHVGDSELETSRWLGTRIWPVRGSCPETNCNAIGRGRPDFCSCITPGSIECVRRHVIDKRSELEYDLGTVFWKWKFDMMGESVSKLWNLDEQKKFALLVKTNPISQGKTFLNPALECFLSHFRESIVSYYFNVYIPRRIAVQTRSGFTEVDTDEDEPSETSYSKGCRKRCLADSVAPRSSEYVKTRYLTRRR</sequence>
<proteinExistence type="predicted"/>
<evidence type="ECO:0008006" key="3">
    <source>
        <dbReference type="Google" id="ProtNLM"/>
    </source>
</evidence>
<name>A0ABC8T4T0_9AQUA</name>
<keyword evidence="2" id="KW-1185">Reference proteome</keyword>
<organism evidence="1 2">
    <name type="scientific">Ilex paraguariensis</name>
    <name type="common">yerba mate</name>
    <dbReference type="NCBI Taxonomy" id="185542"/>
    <lineage>
        <taxon>Eukaryota</taxon>
        <taxon>Viridiplantae</taxon>
        <taxon>Streptophyta</taxon>
        <taxon>Embryophyta</taxon>
        <taxon>Tracheophyta</taxon>
        <taxon>Spermatophyta</taxon>
        <taxon>Magnoliopsida</taxon>
        <taxon>eudicotyledons</taxon>
        <taxon>Gunneridae</taxon>
        <taxon>Pentapetalae</taxon>
        <taxon>asterids</taxon>
        <taxon>campanulids</taxon>
        <taxon>Aquifoliales</taxon>
        <taxon>Aquifoliaceae</taxon>
        <taxon>Ilex</taxon>
    </lineage>
</organism>
<reference evidence="1 2" key="1">
    <citation type="submission" date="2024-02" db="EMBL/GenBank/DDBJ databases">
        <authorList>
            <person name="Vignale AGUSTIN F."/>
            <person name="Sosa J E."/>
            <person name="Modenutti C."/>
        </authorList>
    </citation>
    <scope>NUCLEOTIDE SEQUENCE [LARGE SCALE GENOMIC DNA]</scope>
</reference>
<dbReference type="Proteomes" id="UP001642360">
    <property type="component" value="Unassembled WGS sequence"/>
</dbReference>
<gene>
    <name evidence="1" type="ORF">ILEXP_LOCUS33335</name>
</gene>
<dbReference type="PANTHER" id="PTHR46872:SF10">
    <property type="entry name" value="MYB-LIKE DOMAIN-CONTAINING PROTEIN"/>
    <property type="match status" value="1"/>
</dbReference>
<dbReference type="AlphaFoldDB" id="A0ABC8T4T0"/>